<name>A0A937CYP7_9HYPH</name>
<organism evidence="2 3">
    <name type="scientific">Microvirga aerilata</name>
    <dbReference type="NCBI Taxonomy" id="670292"/>
    <lineage>
        <taxon>Bacteria</taxon>
        <taxon>Pseudomonadati</taxon>
        <taxon>Pseudomonadota</taxon>
        <taxon>Alphaproteobacteria</taxon>
        <taxon>Hyphomicrobiales</taxon>
        <taxon>Methylobacteriaceae</taxon>
        <taxon>Microvirga</taxon>
    </lineage>
</organism>
<keyword evidence="3" id="KW-1185">Reference proteome</keyword>
<reference evidence="2" key="1">
    <citation type="submission" date="2021-01" db="EMBL/GenBank/DDBJ databases">
        <title>Microvirga sp.</title>
        <authorList>
            <person name="Kim M.K."/>
        </authorList>
    </citation>
    <scope>NUCLEOTIDE SEQUENCE</scope>
    <source>
        <strain evidence="2">5420S-16</strain>
    </source>
</reference>
<feature type="transmembrane region" description="Helical" evidence="1">
    <location>
        <begin position="37"/>
        <end position="58"/>
    </location>
</feature>
<sequence length="291" mass="33906">MSKQIEWTVKGFIIGAFIDYALQLFFRLIFGILRTSIWFIVFPLIAYLYIYHEVSYWWNNLAERDAIYDSFQKDRVSLINPHAVITADGIRFIEFDVANGANARIYRVSATCTYEPEELRYEEYKLARIYTEHAYAEHIAPGETKRVRLPLVPDGYLWQAKSDELVNLRCDPRLEYERDDLFQGNMKKWRLSSQMEAHISHEIVPVSRYGESVYLNLTGTLKNNSAETINLVTVLCETTNMFGFTDTFTKYFDNLELKSGEVFPVKGRVTKLTGKPTAVLCRLERMEKVQP</sequence>
<dbReference type="RefSeq" id="WP_202064181.1">
    <property type="nucleotide sequence ID" value="NZ_JAEQMY010000068.1"/>
</dbReference>
<evidence type="ECO:0000256" key="1">
    <source>
        <dbReference type="SAM" id="Phobius"/>
    </source>
</evidence>
<dbReference type="EMBL" id="JAEQMY010000068">
    <property type="protein sequence ID" value="MBL0407203.1"/>
    <property type="molecule type" value="Genomic_DNA"/>
</dbReference>
<evidence type="ECO:0000313" key="3">
    <source>
        <dbReference type="Proteomes" id="UP000605848"/>
    </source>
</evidence>
<evidence type="ECO:0000313" key="2">
    <source>
        <dbReference type="EMBL" id="MBL0407203.1"/>
    </source>
</evidence>
<feature type="transmembrane region" description="Helical" evidence="1">
    <location>
        <begin position="12"/>
        <end position="30"/>
    </location>
</feature>
<protein>
    <submittedName>
        <fullName evidence="2">Uncharacterized protein</fullName>
    </submittedName>
</protein>
<dbReference type="Proteomes" id="UP000605848">
    <property type="component" value="Unassembled WGS sequence"/>
</dbReference>
<proteinExistence type="predicted"/>
<keyword evidence="1" id="KW-0472">Membrane</keyword>
<comment type="caution">
    <text evidence="2">The sequence shown here is derived from an EMBL/GenBank/DDBJ whole genome shotgun (WGS) entry which is preliminary data.</text>
</comment>
<keyword evidence="1" id="KW-1133">Transmembrane helix</keyword>
<gene>
    <name evidence="2" type="ORF">JKG68_25055</name>
</gene>
<dbReference type="AlphaFoldDB" id="A0A937CYP7"/>
<keyword evidence="1" id="KW-0812">Transmembrane</keyword>
<accession>A0A937CYP7</accession>